<dbReference type="EMBL" id="ACZI02000003">
    <property type="protein sequence ID" value="EFV15054.1"/>
    <property type="molecule type" value="Genomic_DNA"/>
</dbReference>
<evidence type="ECO:0000256" key="1">
    <source>
        <dbReference type="RuleBase" id="RU362001"/>
    </source>
</evidence>
<feature type="coiled-coil region" evidence="2">
    <location>
        <begin position="12"/>
        <end position="83"/>
    </location>
</feature>
<dbReference type="Gene3D" id="1.10.287.1060">
    <property type="entry name" value="ESAT-6-like"/>
    <property type="match status" value="1"/>
</dbReference>
<evidence type="ECO:0000313" key="3">
    <source>
        <dbReference type="EMBL" id="EFV15054.1"/>
    </source>
</evidence>
<dbReference type="AlphaFoldDB" id="E5XKR1"/>
<dbReference type="eggNOG" id="COG4842">
    <property type="taxonomic scope" value="Bacteria"/>
</dbReference>
<dbReference type="RefSeq" id="WP_007466745.1">
    <property type="nucleotide sequence ID" value="NZ_KI391954.1"/>
</dbReference>
<keyword evidence="4" id="KW-1185">Reference proteome</keyword>
<dbReference type="STRING" id="679197.HMPREF9336_00080"/>
<dbReference type="InterPro" id="IPR036689">
    <property type="entry name" value="ESAT-6-like_sf"/>
</dbReference>
<reference evidence="3 4" key="1">
    <citation type="journal article" date="2011" name="Stand. Genomic Sci.">
        <title>High quality draft genome sequence of Segniliparus rugosus CDC 945(T)= (ATCC BAA-974(T)).</title>
        <authorList>
            <person name="Earl A.M."/>
            <person name="Desjardins C.A."/>
            <person name="Fitzgerald M.G."/>
            <person name="Arachchi H.M."/>
            <person name="Zeng Q."/>
            <person name="Mehta T."/>
            <person name="Griggs A."/>
            <person name="Birren B.W."/>
            <person name="Toney N.C."/>
            <person name="Carr J."/>
            <person name="Posey J."/>
            <person name="Butler W.R."/>
        </authorList>
    </citation>
    <scope>NUCLEOTIDE SEQUENCE [LARGE SCALE GENOMIC DNA]</scope>
    <source>
        <strain evidence="4">ATCC BAA-974 / DSM 45345 / CCUG 50838 / CIP 108380 / JCM 13579 / CDC 945</strain>
    </source>
</reference>
<dbReference type="OrthoDB" id="4748308at2"/>
<protein>
    <recommendedName>
        <fullName evidence="1">ESAT-6-like protein</fullName>
    </recommendedName>
</protein>
<name>E5XKR1_SEGRC</name>
<organism evidence="3 4">
    <name type="scientific">Segniliparus rugosus (strain ATCC BAA-974 / DSM 45345 / CCUG 50838 / CIP 108380 / JCM 13579 / CDC 945)</name>
    <dbReference type="NCBI Taxonomy" id="679197"/>
    <lineage>
        <taxon>Bacteria</taxon>
        <taxon>Bacillati</taxon>
        <taxon>Actinomycetota</taxon>
        <taxon>Actinomycetes</taxon>
        <taxon>Mycobacteriales</taxon>
        <taxon>Segniliparaceae</taxon>
        <taxon>Segniliparus</taxon>
    </lineage>
</organism>
<proteinExistence type="inferred from homology"/>
<accession>E5XKR1</accession>
<evidence type="ECO:0000256" key="2">
    <source>
        <dbReference type="SAM" id="Coils"/>
    </source>
</evidence>
<comment type="caution">
    <text evidence="3">The sequence shown here is derived from an EMBL/GenBank/DDBJ whole genome shotgun (WGS) entry which is preliminary data.</text>
</comment>
<sequence length="97" mass="10827">MPGKYVADLDQMDSTVSRMEAFENQVQSWTEEIDAEVKKLHVSWSGDAASAQQADHDRWTKDAQAAKEALEKLKAVMRKAHENYTGANTANKAMWAG</sequence>
<dbReference type="Pfam" id="PF06013">
    <property type="entry name" value="WXG100"/>
    <property type="match status" value="1"/>
</dbReference>
<dbReference type="NCBIfam" id="TIGR03930">
    <property type="entry name" value="WXG100_ESAT6"/>
    <property type="match status" value="1"/>
</dbReference>
<gene>
    <name evidence="3" type="ORF">HMPREF9336_00080</name>
</gene>
<dbReference type="Proteomes" id="UP000004816">
    <property type="component" value="Unassembled WGS sequence"/>
</dbReference>
<dbReference type="SUPFAM" id="SSF140453">
    <property type="entry name" value="EsxAB dimer-like"/>
    <property type="match status" value="1"/>
</dbReference>
<dbReference type="InterPro" id="IPR010310">
    <property type="entry name" value="T7SS_ESAT-6-like"/>
</dbReference>
<evidence type="ECO:0000313" key="4">
    <source>
        <dbReference type="Proteomes" id="UP000004816"/>
    </source>
</evidence>
<dbReference type="HOGENOM" id="CLU_151185_4_1_11"/>
<keyword evidence="2" id="KW-0175">Coiled coil</keyword>
<comment type="similarity">
    <text evidence="1">Belongs to the WXG100 family.</text>
</comment>